<feature type="domain" description="Cytochrome c oxidase assembly factor 3 mitochondrial coiled-coil" evidence="10">
    <location>
        <begin position="19"/>
        <end position="59"/>
    </location>
</feature>
<dbReference type="GO" id="GO:0005743">
    <property type="term" value="C:mitochondrial inner membrane"/>
    <property type="evidence" value="ECO:0007669"/>
    <property type="project" value="UniProtKB-UniRule"/>
</dbReference>
<comment type="function">
    <text evidence="1 9">Required for assembly of cytochrome c oxidase (complex IV).</text>
</comment>
<keyword evidence="6 9" id="KW-1133">Transmembrane helix</keyword>
<evidence type="ECO:0000313" key="12">
    <source>
        <dbReference type="Proteomes" id="UP001197093"/>
    </source>
</evidence>
<evidence type="ECO:0000256" key="1">
    <source>
        <dbReference type="ARBA" id="ARBA00003064"/>
    </source>
</evidence>
<dbReference type="Pfam" id="PF09813">
    <property type="entry name" value="Coa3_cc"/>
    <property type="match status" value="1"/>
</dbReference>
<dbReference type="Proteomes" id="UP001197093">
    <property type="component" value="Unassembled WGS sequence"/>
</dbReference>
<evidence type="ECO:0000256" key="9">
    <source>
        <dbReference type="RuleBase" id="RU367056"/>
    </source>
</evidence>
<evidence type="ECO:0000256" key="5">
    <source>
        <dbReference type="ARBA" id="ARBA00022692"/>
    </source>
</evidence>
<dbReference type="InterPro" id="IPR041752">
    <property type="entry name" value="Coa3"/>
</dbReference>
<dbReference type="PANTHER" id="PTHR15642">
    <property type="entry name" value="CYTOCHROME C OXIDASE ASSEMBLY FACTOR 3, MITOCHONDRIAL"/>
    <property type="match status" value="1"/>
</dbReference>
<reference evidence="11" key="1">
    <citation type="submission" date="2023-02" db="EMBL/GenBank/DDBJ databases">
        <authorList>
            <person name="Palmer J.M."/>
        </authorList>
    </citation>
    <scope>NUCLEOTIDE SEQUENCE</scope>
    <source>
        <strain evidence="11">FW57</strain>
    </source>
</reference>
<evidence type="ECO:0000256" key="4">
    <source>
        <dbReference type="ARBA" id="ARBA00011351"/>
    </source>
</evidence>
<comment type="subcellular location">
    <subcellularLocation>
        <location evidence="2">Mitochondrion membrane</location>
        <topology evidence="2">Single-pass membrane protein</topology>
    </subcellularLocation>
</comment>
<gene>
    <name evidence="11" type="ORF">NEMBOFW57_003338</name>
</gene>
<dbReference type="PANTHER" id="PTHR15642:SF3">
    <property type="entry name" value="CYTOCHROME C OXIDASE ASSEMBLY FACTOR 3 HOMOLOG, MITOCHONDRIAL"/>
    <property type="match status" value="1"/>
</dbReference>
<protein>
    <recommendedName>
        <fullName evidence="9">Cytochrome c oxidase assembly factor 3</fullName>
    </recommendedName>
</protein>
<comment type="similarity">
    <text evidence="3 9">Belongs to the COA3 family.</text>
</comment>
<evidence type="ECO:0000256" key="3">
    <source>
        <dbReference type="ARBA" id="ARBA00007035"/>
    </source>
</evidence>
<comment type="caution">
    <text evidence="11">The sequence shown here is derived from an EMBL/GenBank/DDBJ whole genome shotgun (WGS) entry which is preliminary data.</text>
</comment>
<evidence type="ECO:0000256" key="2">
    <source>
        <dbReference type="ARBA" id="ARBA00004304"/>
    </source>
</evidence>
<dbReference type="AlphaFoldDB" id="A0AAD4F520"/>
<name>A0AAD4F520_9PEZI</name>
<evidence type="ECO:0000256" key="7">
    <source>
        <dbReference type="ARBA" id="ARBA00023128"/>
    </source>
</evidence>
<keyword evidence="5 9" id="KW-0812">Transmembrane</keyword>
<dbReference type="EMBL" id="JAHCVI010000001">
    <property type="protein sequence ID" value="KAG7293292.1"/>
    <property type="molecule type" value="Genomic_DNA"/>
</dbReference>
<dbReference type="InterPro" id="IPR018628">
    <property type="entry name" value="Coa3_CC"/>
</dbReference>
<proteinExistence type="inferred from homology"/>
<organism evidence="11 12">
    <name type="scientific">Staphylotrichum longicolle</name>
    <dbReference type="NCBI Taxonomy" id="669026"/>
    <lineage>
        <taxon>Eukaryota</taxon>
        <taxon>Fungi</taxon>
        <taxon>Dikarya</taxon>
        <taxon>Ascomycota</taxon>
        <taxon>Pezizomycotina</taxon>
        <taxon>Sordariomycetes</taxon>
        <taxon>Sordariomycetidae</taxon>
        <taxon>Sordariales</taxon>
        <taxon>Chaetomiaceae</taxon>
        <taxon>Staphylotrichum</taxon>
    </lineage>
</organism>
<accession>A0AAD4F520</accession>
<keyword evidence="7 9" id="KW-0496">Mitochondrion</keyword>
<keyword evidence="12" id="KW-1185">Reference proteome</keyword>
<evidence type="ECO:0000259" key="10">
    <source>
        <dbReference type="Pfam" id="PF09813"/>
    </source>
</evidence>
<keyword evidence="8 9" id="KW-0472">Membrane</keyword>
<comment type="subunit">
    <text evidence="4 9">Component of 250-400 kDa complexes called cytochrome oxidase assembly intermediates or COA complexes.</text>
</comment>
<keyword evidence="9" id="KW-0999">Mitochondrion inner membrane</keyword>
<evidence type="ECO:0000256" key="8">
    <source>
        <dbReference type="ARBA" id="ARBA00023136"/>
    </source>
</evidence>
<evidence type="ECO:0000256" key="6">
    <source>
        <dbReference type="ARBA" id="ARBA00022989"/>
    </source>
</evidence>
<evidence type="ECO:0000313" key="11">
    <source>
        <dbReference type="EMBL" id="KAG7293292.1"/>
    </source>
</evidence>
<dbReference type="GO" id="GO:0033617">
    <property type="term" value="P:mitochondrial respiratory chain complex IV assembly"/>
    <property type="evidence" value="ECO:0007669"/>
    <property type="project" value="UniProtKB-UniRule"/>
</dbReference>
<sequence length="76" mass="8469">MAIQRSTYYDARQRQSPALIRARRPYLVKNAVVGLAISAFAISIYAYTLRAIGQDEFDDVKVPDAPAKPVSEAVKR</sequence>
<feature type="transmembrane region" description="Helical" evidence="9">
    <location>
        <begin position="26"/>
        <end position="47"/>
    </location>
</feature>